<dbReference type="InterPro" id="IPR001374">
    <property type="entry name" value="R3H_dom"/>
</dbReference>
<evidence type="ECO:0000256" key="5">
    <source>
        <dbReference type="ARBA" id="ARBA00023316"/>
    </source>
</evidence>
<name>A0A0A5HPX7_9BACI</name>
<dbReference type="InterPro" id="IPR034079">
    <property type="entry name" value="R3H_KhpB"/>
</dbReference>
<evidence type="ECO:0000256" key="1">
    <source>
        <dbReference type="ARBA" id="ARBA00022490"/>
    </source>
</evidence>
<comment type="caution">
    <text evidence="8">The sequence shown here is derived from an EMBL/GenBank/DDBJ whole genome shotgun (WGS) entry which is preliminary data.</text>
</comment>
<dbReference type="GO" id="GO:0009252">
    <property type="term" value="P:peptidoglycan biosynthetic process"/>
    <property type="evidence" value="ECO:0007669"/>
    <property type="project" value="UniProtKB-UniRule"/>
</dbReference>
<dbReference type="Gene3D" id="3.30.1370.50">
    <property type="entry name" value="R3H-like domain"/>
    <property type="match status" value="1"/>
</dbReference>
<keyword evidence="2 6" id="KW-0694">RNA-binding</keyword>
<evidence type="ECO:0000259" key="7">
    <source>
        <dbReference type="PROSITE" id="PS51061"/>
    </source>
</evidence>
<keyword evidence="9" id="KW-1185">Reference proteome</keyword>
<dbReference type="InterPro" id="IPR015946">
    <property type="entry name" value="KH_dom-like_a/b"/>
</dbReference>
<dbReference type="AlphaFoldDB" id="A0A0A5HPX7"/>
<organism evidence="8 9">
    <name type="scientific">Pontibacillus litoralis JSM 072002</name>
    <dbReference type="NCBI Taxonomy" id="1385512"/>
    <lineage>
        <taxon>Bacteria</taxon>
        <taxon>Bacillati</taxon>
        <taxon>Bacillota</taxon>
        <taxon>Bacilli</taxon>
        <taxon>Bacillales</taxon>
        <taxon>Bacillaceae</taxon>
        <taxon>Pontibacillus</taxon>
    </lineage>
</organism>
<evidence type="ECO:0000256" key="2">
    <source>
        <dbReference type="ARBA" id="ARBA00022884"/>
    </source>
</evidence>
<keyword evidence="1 6" id="KW-0963">Cytoplasm</keyword>
<dbReference type="InterPro" id="IPR036867">
    <property type="entry name" value="R3H_dom_sf"/>
</dbReference>
<evidence type="ECO:0000313" key="8">
    <source>
        <dbReference type="EMBL" id="KGX85682.1"/>
    </source>
</evidence>
<dbReference type="Pfam" id="PF01424">
    <property type="entry name" value="R3H"/>
    <property type="match status" value="1"/>
</dbReference>
<dbReference type="Pfam" id="PF14804">
    <property type="entry name" value="Jag_N"/>
    <property type="match status" value="1"/>
</dbReference>
<accession>A0A0A5HPX7</accession>
<dbReference type="PROSITE" id="PS51061">
    <property type="entry name" value="R3H"/>
    <property type="match status" value="1"/>
</dbReference>
<proteinExistence type="inferred from homology"/>
<dbReference type="GO" id="GO:0005737">
    <property type="term" value="C:cytoplasm"/>
    <property type="evidence" value="ECO:0007669"/>
    <property type="project" value="UniProtKB-SubCell"/>
</dbReference>
<comment type="subcellular location">
    <subcellularLocation>
        <location evidence="6">Cytoplasm</location>
    </subcellularLocation>
</comment>
<evidence type="ECO:0000313" key="9">
    <source>
        <dbReference type="Proteomes" id="UP000030401"/>
    </source>
</evidence>
<evidence type="ECO:0000256" key="4">
    <source>
        <dbReference type="ARBA" id="ARBA00023186"/>
    </source>
</evidence>
<dbReference type="EMBL" id="AVPG01000020">
    <property type="protein sequence ID" value="KGX85682.1"/>
    <property type="molecule type" value="Genomic_DNA"/>
</dbReference>
<dbReference type="InterPro" id="IPR038008">
    <property type="entry name" value="Jag_KH"/>
</dbReference>
<dbReference type="Proteomes" id="UP000030401">
    <property type="component" value="Unassembled WGS sequence"/>
</dbReference>
<dbReference type="InterPro" id="IPR038247">
    <property type="entry name" value="Jag_N_dom_sf"/>
</dbReference>
<dbReference type="RefSeq" id="WP_036835233.1">
    <property type="nucleotide sequence ID" value="NZ_AVPG01000020.1"/>
</dbReference>
<keyword evidence="3 6" id="KW-0133">Cell shape</keyword>
<dbReference type="GO" id="GO:0071555">
    <property type="term" value="P:cell wall organization"/>
    <property type="evidence" value="ECO:0007669"/>
    <property type="project" value="UniProtKB-KW"/>
</dbReference>
<protein>
    <recommendedName>
        <fullName evidence="6">RNA-binding protein KhpB</fullName>
    </recommendedName>
    <alternativeName>
        <fullName evidence="6">RNA-binding protein EloR</fullName>
    </alternativeName>
</protein>
<dbReference type="PANTHER" id="PTHR35800">
    <property type="entry name" value="PROTEIN JAG"/>
    <property type="match status" value="1"/>
</dbReference>
<gene>
    <name evidence="6" type="primary">khpB</name>
    <name evidence="6" type="synonym">eloR</name>
    <name evidence="8" type="ORF">N784_08445</name>
</gene>
<feature type="domain" description="R3H" evidence="7">
    <location>
        <begin position="193"/>
        <end position="258"/>
    </location>
</feature>
<dbReference type="CDD" id="cd02414">
    <property type="entry name" value="KH-II_Jag"/>
    <property type="match status" value="1"/>
</dbReference>
<dbReference type="PANTHER" id="PTHR35800:SF1">
    <property type="entry name" value="RNA-BINDING PROTEIN KHPB"/>
    <property type="match status" value="1"/>
</dbReference>
<dbReference type="SMART" id="SM00393">
    <property type="entry name" value="R3H"/>
    <property type="match status" value="1"/>
</dbReference>
<dbReference type="STRING" id="1385512.N784_08445"/>
<comment type="function">
    <text evidence="6">A probable RNA chaperone. Forms a complex with KhpA which binds to cellular RNA and controls its expression. Plays a role in peptidoglycan (PG) homeostasis and cell length regulation.</text>
</comment>
<dbReference type="InterPro" id="IPR039247">
    <property type="entry name" value="KhpB"/>
</dbReference>
<dbReference type="GO" id="GO:0003723">
    <property type="term" value="F:RNA binding"/>
    <property type="evidence" value="ECO:0007669"/>
    <property type="project" value="UniProtKB-UniRule"/>
</dbReference>
<comment type="domain">
    <text evidence="6">Has an N-terminal Jag-N domain and 2 RNA-binding domains (KH and R3H).</text>
</comment>
<dbReference type="HAMAP" id="MF_00867">
    <property type="entry name" value="KhpB"/>
    <property type="match status" value="1"/>
</dbReference>
<comment type="subunit">
    <text evidence="6">Forms a complex with KhpA.</text>
</comment>
<evidence type="ECO:0000256" key="6">
    <source>
        <dbReference type="HAMAP-Rule" id="MF_00867"/>
    </source>
</evidence>
<feature type="region of interest" description="Jag_N domain" evidence="6">
    <location>
        <begin position="5"/>
        <end position="55"/>
    </location>
</feature>
<dbReference type="Gene3D" id="3.30.300.20">
    <property type="match status" value="1"/>
</dbReference>
<dbReference type="NCBIfam" id="NF041568">
    <property type="entry name" value="Jag_EloR"/>
    <property type="match status" value="1"/>
</dbReference>
<reference evidence="8 9" key="1">
    <citation type="submission" date="2013-08" db="EMBL/GenBank/DDBJ databases">
        <authorList>
            <person name="Huang J."/>
            <person name="Wang G."/>
        </authorList>
    </citation>
    <scope>NUCLEOTIDE SEQUENCE [LARGE SCALE GENOMIC DNA]</scope>
    <source>
        <strain evidence="8 9">JSM 072002</strain>
    </source>
</reference>
<comment type="similarity">
    <text evidence="6">Belongs to the KhpB RNA-binding protein family.</text>
</comment>
<dbReference type="CDD" id="cd02644">
    <property type="entry name" value="R3H_jag"/>
    <property type="match status" value="1"/>
</dbReference>
<keyword evidence="5 6" id="KW-0961">Cell wall biogenesis/degradation</keyword>
<sequence length="258" mass="28806">MRQVTATGQTVEQAVQSALEQLNISRDRVDVEIIDEGKKGLFGIFGTKPAIVKVRTIGTTEEKDEQIQVQVQTEAHKGNVEVSSITSEPQWVEQAEELLEDEKDNKESDVANCIEETKQYLIEVAAGMGAPIDVHVHRKGKEIVFELVGSKIALLIGKRGQTLNALQYLSQIVLNRTSSTYLTAIVDAENYRMRRKETLTKLANRLADQVARTKKGVALEAMPSYERKIIHSALQHHKSITTFSDGTDPHRHVVIKPK</sequence>
<keyword evidence="4 6" id="KW-0143">Chaperone</keyword>
<dbReference type="SUPFAM" id="SSF82708">
    <property type="entry name" value="R3H domain"/>
    <property type="match status" value="1"/>
</dbReference>
<dbReference type="Gene3D" id="3.30.30.80">
    <property type="entry name" value="probable RNA-binding protein from clostridium symbiosum atcc 14940"/>
    <property type="match status" value="1"/>
</dbReference>
<dbReference type="eggNOG" id="COG1847">
    <property type="taxonomic scope" value="Bacteria"/>
</dbReference>
<dbReference type="GO" id="GO:0008360">
    <property type="term" value="P:regulation of cell shape"/>
    <property type="evidence" value="ECO:0007669"/>
    <property type="project" value="UniProtKB-KW"/>
</dbReference>
<dbReference type="InterPro" id="IPR032782">
    <property type="entry name" value="KhpB_N"/>
</dbReference>
<evidence type="ECO:0000256" key="3">
    <source>
        <dbReference type="ARBA" id="ARBA00022960"/>
    </source>
</evidence>
<dbReference type="Pfam" id="PF13083">
    <property type="entry name" value="KH_KhpA-B"/>
    <property type="match status" value="1"/>
</dbReference>
<dbReference type="SMART" id="SM01245">
    <property type="entry name" value="Jag_N"/>
    <property type="match status" value="1"/>
</dbReference>